<proteinExistence type="predicted"/>
<evidence type="ECO:0008006" key="4">
    <source>
        <dbReference type="Google" id="ProtNLM"/>
    </source>
</evidence>
<evidence type="ECO:0000313" key="2">
    <source>
        <dbReference type="EMBL" id="MFC0223397.1"/>
    </source>
</evidence>
<dbReference type="EMBL" id="JBHLXH010000001">
    <property type="protein sequence ID" value="MFC0223397.1"/>
    <property type="molecule type" value="Genomic_DNA"/>
</dbReference>
<dbReference type="SUPFAM" id="SSF51126">
    <property type="entry name" value="Pectin lyase-like"/>
    <property type="match status" value="1"/>
</dbReference>
<accession>A0ABV6E319</accession>
<name>A0ABV6E319_9ACTN</name>
<keyword evidence="3" id="KW-1185">Reference proteome</keyword>
<feature type="compositionally biased region" description="Low complexity" evidence="1">
    <location>
        <begin position="623"/>
        <end position="635"/>
    </location>
</feature>
<sequence>MAPSQEPARRQRGQAAAVTTEQELRDAWGDPLRRRIDLGADILLRNCLLGDPMRESPVPLVLDGHGHKLQQTCFEKRVLRQDGTGFLDVRRVTLTRGGSDGPGAALTSRGEVVLRQVVVFQNLAEEPGGGVFSMRRITVHHSRITGNLANDDGGGLYARRGGVQVYDSILGNNLVDGSGGAIGSTGDILVVRSEVDGNTTDGDGGALYADEDGDVTVIGSHIDGSAADGPGGAIFTLDGDVAVYDSTLIGNRADDRGGAISGEDDVLVVNSTIARNLAVAHAGGGLWARGDMVLVNTTVANNYAEGEGGGLLSAGAMTLLNSTVVSNIAPVGGDLGAGGPFSSFATVIGPPVVEGVTGDTIPTRRSCRVYATVSLGYNFVNDDTCRLETPTDILGGDPGLLPLEDDPRGFVLVPAPDSPVRRALPRRQCEGRTSRLPRPLPAGQLLAGWVSWEEVLAHDARGRPRAGRARCDIGAAQGRGGRPGAPDPRVPDAAVIVASPWPSARPPRLEPPTAGGAHRRPRSLRSRVARLERSLAVLLERAGRSEEIRSCLTEVPVARRGDPEHRWGFPYDERDFTGRDLRPALTLTRPGRADWHLLDLATSPRCLSRAPDPTGTGEDARAATRQAPTAPPVRAAAGPARLLRWLADLRLVAAEVADRTQRFDRWESCLTSVPVTESGAAWQRLGYLTGRPGTKPHYRPALDLDTTEWDDPDYQLLALGGRGRPGGCDDDPAEAVDRASARGPLPRSAPSRGDVLDALASLQEDVEDLREPVADITHFDECVFTVGARSSDGYRYVARDGQTSRTHALSFALRGQRVAPLQLLAAPGEEAPQIECNEDASGEGTEE</sequence>
<feature type="region of interest" description="Disordered" evidence="1">
    <location>
        <begin position="721"/>
        <end position="752"/>
    </location>
</feature>
<feature type="region of interest" description="Disordered" evidence="1">
    <location>
        <begin position="461"/>
        <end position="523"/>
    </location>
</feature>
<dbReference type="PANTHER" id="PTHR11319">
    <property type="entry name" value="G PROTEIN-COUPLED RECEPTOR-RELATED"/>
    <property type="match status" value="1"/>
</dbReference>
<dbReference type="RefSeq" id="WP_378519148.1">
    <property type="nucleotide sequence ID" value="NZ_CBCSDI010000017.1"/>
</dbReference>
<evidence type="ECO:0000313" key="3">
    <source>
        <dbReference type="Proteomes" id="UP001589698"/>
    </source>
</evidence>
<feature type="region of interest" description="Disordered" evidence="1">
    <location>
        <begin position="606"/>
        <end position="635"/>
    </location>
</feature>
<evidence type="ECO:0000256" key="1">
    <source>
        <dbReference type="SAM" id="MobiDB-lite"/>
    </source>
</evidence>
<dbReference type="PANTHER" id="PTHR11319:SF35">
    <property type="entry name" value="OUTER MEMBRANE PROTEIN PMPC-RELATED"/>
    <property type="match status" value="1"/>
</dbReference>
<organism evidence="2 3">
    <name type="scientific">Nocardioides zeicaulis</name>
    <dbReference type="NCBI Taxonomy" id="1776857"/>
    <lineage>
        <taxon>Bacteria</taxon>
        <taxon>Bacillati</taxon>
        <taxon>Actinomycetota</taxon>
        <taxon>Actinomycetes</taxon>
        <taxon>Propionibacteriales</taxon>
        <taxon>Nocardioidaceae</taxon>
        <taxon>Nocardioides</taxon>
    </lineage>
</organism>
<dbReference type="Proteomes" id="UP001589698">
    <property type="component" value="Unassembled WGS sequence"/>
</dbReference>
<reference evidence="2 3" key="1">
    <citation type="submission" date="2024-09" db="EMBL/GenBank/DDBJ databases">
        <authorList>
            <person name="Sun Q."/>
            <person name="Mori K."/>
        </authorList>
    </citation>
    <scope>NUCLEOTIDE SEQUENCE [LARGE SCALE GENOMIC DNA]</scope>
    <source>
        <strain evidence="2 3">CCM 8654</strain>
    </source>
</reference>
<gene>
    <name evidence="2" type="ORF">ACFFJG_12970</name>
</gene>
<comment type="caution">
    <text evidence="2">The sequence shown here is derived from an EMBL/GenBank/DDBJ whole genome shotgun (WGS) entry which is preliminary data.</text>
</comment>
<protein>
    <recommendedName>
        <fullName evidence="4">Right-handed parallel beta-helix repeat-containing protein</fullName>
    </recommendedName>
</protein>
<dbReference type="InterPro" id="IPR011050">
    <property type="entry name" value="Pectin_lyase_fold/virulence"/>
</dbReference>